<dbReference type="AlphaFoldDB" id="A0A6A4W8F8"/>
<dbReference type="InterPro" id="IPR051061">
    <property type="entry name" value="Zinc_finger_trans_reg"/>
</dbReference>
<comment type="subcellular location">
    <subcellularLocation>
        <location evidence="1">Nucleus</location>
    </subcellularLocation>
</comment>
<evidence type="ECO:0000256" key="1">
    <source>
        <dbReference type="ARBA" id="ARBA00004123"/>
    </source>
</evidence>
<feature type="domain" description="C2H2-type" evidence="11">
    <location>
        <begin position="507"/>
        <end position="536"/>
    </location>
</feature>
<keyword evidence="2" id="KW-0479">Metal-binding</keyword>
<dbReference type="GO" id="GO:0006357">
    <property type="term" value="P:regulation of transcription by RNA polymerase II"/>
    <property type="evidence" value="ECO:0007669"/>
    <property type="project" value="TreeGrafter"/>
</dbReference>
<feature type="compositionally biased region" description="Pro residues" evidence="10">
    <location>
        <begin position="150"/>
        <end position="159"/>
    </location>
</feature>
<feature type="region of interest" description="Disordered" evidence="10">
    <location>
        <begin position="1"/>
        <end position="33"/>
    </location>
</feature>
<feature type="region of interest" description="Disordered" evidence="10">
    <location>
        <begin position="756"/>
        <end position="778"/>
    </location>
</feature>
<dbReference type="SUPFAM" id="SSF57667">
    <property type="entry name" value="beta-beta-alpha zinc fingers"/>
    <property type="match status" value="4"/>
</dbReference>
<evidence type="ECO:0000256" key="4">
    <source>
        <dbReference type="ARBA" id="ARBA00022771"/>
    </source>
</evidence>
<dbReference type="GO" id="GO:0008270">
    <property type="term" value="F:zinc ion binding"/>
    <property type="evidence" value="ECO:0007669"/>
    <property type="project" value="UniProtKB-KW"/>
</dbReference>
<evidence type="ECO:0000313" key="13">
    <source>
        <dbReference type="Proteomes" id="UP000440578"/>
    </source>
</evidence>
<feature type="region of interest" description="Disordered" evidence="10">
    <location>
        <begin position="603"/>
        <end position="628"/>
    </location>
</feature>
<keyword evidence="13" id="KW-1185">Reference proteome</keyword>
<dbReference type="PANTHER" id="PTHR46179">
    <property type="entry name" value="ZINC FINGER PROTEIN"/>
    <property type="match status" value="1"/>
</dbReference>
<keyword evidence="8" id="KW-0539">Nucleus</keyword>
<evidence type="ECO:0000256" key="7">
    <source>
        <dbReference type="ARBA" id="ARBA00023163"/>
    </source>
</evidence>
<dbReference type="OrthoDB" id="6277246at2759"/>
<keyword evidence="3" id="KW-0677">Repeat</keyword>
<proteinExistence type="predicted"/>
<feature type="compositionally biased region" description="Polar residues" evidence="10">
    <location>
        <begin position="603"/>
        <end position="614"/>
    </location>
</feature>
<keyword evidence="5" id="KW-0862">Zinc</keyword>
<gene>
    <name evidence="12" type="primary">ZXDC</name>
    <name evidence="12" type="ORF">FJT64_002850</name>
</gene>
<feature type="region of interest" description="Disordered" evidence="10">
    <location>
        <begin position="213"/>
        <end position="275"/>
    </location>
</feature>
<evidence type="ECO:0000256" key="5">
    <source>
        <dbReference type="ARBA" id="ARBA00022833"/>
    </source>
</evidence>
<evidence type="ECO:0000256" key="2">
    <source>
        <dbReference type="ARBA" id="ARBA00022723"/>
    </source>
</evidence>
<sequence length="821" mass="90007">MDPLLGPARSEMDQLPSELAGSSGSGGTQAADGSAQTILDAWLQQLQADQTEEPVVESRLDIDSLFSSELEFDLDFLTELSSLKGASSGDGGVSLQELSQDLELGFLCPPDAPLEPDPVDLSALAGAELFGEQPPAPATQPQPSEAAAAPPEPPRPPPVASISVVTNKQQGRTVITISTPRGRQSFVLPTADLTQASRVLRALQQKRRRSRAAAAAAAAAATTPVPEIKTEGGLEEGEEKCATLSPKGARKRSAETTPGKRRKSHSDSKDAGEDDPVMSEAMRHLGIDLAALEASRDEKTKAMTCPEPGCQVATVNVFKLKVHILQHRNYKPYKCKEEGCKWEFFERGKLNRHEATHTQASLKCGEPGCPAVFRTRTNLMRHRLRIHDLTSLPPPPTPNPVAGFTDDTEHDDPPPSVALYRCPHCERVFRMAAGLKRHLDWHEKQSESACTYPGCGFTAPGLQQLRAHERRHAVKQYRCTHPSCSWAFESNAKLKRHLSQHTGRRNYRCPYVGCEKSYRRMEYLSGHIRLHLGRYYQCPQKGCQLRFTQQFSLATHIRSAHDLTALVADSASPGAAFVSCPMCEARFKSEIYREIHLQDVHGTSSSKLLQPQSSTRDEDEADIRKKKSKFNPESLNWVDEGEPIRVDGDPDAEQTYTVYVPFEVETDSGPSEVLVKCDVTEDECRRLGIELSPETGTGTDQSPAAYDHVLAETNTAKDTARELRRMGVGVLSAGLRRTAQSGCARTDITSCHLTVRRSRPRPRRPPAGRQRRPGGYSRILGTMADPSEAFSQPYEPGLLSVETVLAGSEMALCWVGTAGTN</sequence>
<dbReference type="InterPro" id="IPR036236">
    <property type="entry name" value="Znf_C2H2_sf"/>
</dbReference>
<feature type="compositionally biased region" description="Basic residues" evidence="10">
    <location>
        <begin position="756"/>
        <end position="772"/>
    </location>
</feature>
<protein>
    <submittedName>
        <fullName evidence="12">Zinc finger protein ZXDC</fullName>
    </submittedName>
</protein>
<name>A0A6A4W8F8_AMPAM</name>
<evidence type="ECO:0000259" key="11">
    <source>
        <dbReference type="PROSITE" id="PS50157"/>
    </source>
</evidence>
<feature type="domain" description="C2H2-type" evidence="11">
    <location>
        <begin position="536"/>
        <end position="561"/>
    </location>
</feature>
<evidence type="ECO:0000256" key="8">
    <source>
        <dbReference type="ARBA" id="ARBA00023242"/>
    </source>
</evidence>
<keyword evidence="6" id="KW-0805">Transcription regulation</keyword>
<evidence type="ECO:0000313" key="12">
    <source>
        <dbReference type="EMBL" id="KAF0303616.1"/>
    </source>
</evidence>
<feature type="domain" description="C2H2-type" evidence="11">
    <location>
        <begin position="333"/>
        <end position="362"/>
    </location>
</feature>
<dbReference type="InterPro" id="IPR013087">
    <property type="entry name" value="Znf_C2H2_type"/>
</dbReference>
<dbReference type="PROSITE" id="PS00028">
    <property type="entry name" value="ZINC_FINGER_C2H2_1"/>
    <property type="match status" value="7"/>
</dbReference>
<keyword evidence="7" id="KW-0804">Transcription</keyword>
<evidence type="ECO:0000256" key="10">
    <source>
        <dbReference type="SAM" id="MobiDB-lite"/>
    </source>
</evidence>
<feature type="domain" description="C2H2-type" evidence="11">
    <location>
        <begin position="420"/>
        <end position="447"/>
    </location>
</feature>
<evidence type="ECO:0000256" key="3">
    <source>
        <dbReference type="ARBA" id="ARBA00022737"/>
    </source>
</evidence>
<dbReference type="Proteomes" id="UP000440578">
    <property type="component" value="Unassembled WGS sequence"/>
</dbReference>
<reference evidence="12 13" key="1">
    <citation type="submission" date="2019-07" db="EMBL/GenBank/DDBJ databases">
        <title>Draft genome assembly of a fouling barnacle, Amphibalanus amphitrite (Darwin, 1854): The first reference genome for Thecostraca.</title>
        <authorList>
            <person name="Kim W."/>
        </authorList>
    </citation>
    <scope>NUCLEOTIDE SEQUENCE [LARGE SCALE GENOMIC DNA]</scope>
    <source>
        <strain evidence="12">SNU_AA5</strain>
        <tissue evidence="12">Soma without cirri and trophi</tissue>
    </source>
</reference>
<dbReference type="Gene3D" id="3.30.160.60">
    <property type="entry name" value="Classic Zinc Finger"/>
    <property type="match status" value="5"/>
</dbReference>
<feature type="domain" description="C2H2-type" evidence="11">
    <location>
        <begin position="477"/>
        <end position="506"/>
    </location>
</feature>
<dbReference type="FunFam" id="3.30.160.60:FF:000072">
    <property type="entry name" value="zinc finger protein 143 isoform X1"/>
    <property type="match status" value="1"/>
</dbReference>
<dbReference type="PANTHER" id="PTHR46179:SF13">
    <property type="entry name" value="C2H2-TYPE DOMAIN-CONTAINING PROTEIN"/>
    <property type="match status" value="1"/>
</dbReference>
<dbReference type="SMART" id="SM00355">
    <property type="entry name" value="ZnF_C2H2"/>
    <property type="match status" value="9"/>
</dbReference>
<accession>A0A6A4W8F8</accession>
<evidence type="ECO:0000256" key="9">
    <source>
        <dbReference type="PROSITE-ProRule" id="PRU00042"/>
    </source>
</evidence>
<organism evidence="12 13">
    <name type="scientific">Amphibalanus amphitrite</name>
    <name type="common">Striped barnacle</name>
    <name type="synonym">Balanus amphitrite</name>
    <dbReference type="NCBI Taxonomy" id="1232801"/>
    <lineage>
        <taxon>Eukaryota</taxon>
        <taxon>Metazoa</taxon>
        <taxon>Ecdysozoa</taxon>
        <taxon>Arthropoda</taxon>
        <taxon>Crustacea</taxon>
        <taxon>Multicrustacea</taxon>
        <taxon>Cirripedia</taxon>
        <taxon>Thoracica</taxon>
        <taxon>Thoracicalcarea</taxon>
        <taxon>Balanomorpha</taxon>
        <taxon>Balanoidea</taxon>
        <taxon>Balanidae</taxon>
        <taxon>Amphibalaninae</taxon>
        <taxon>Amphibalanus</taxon>
    </lineage>
</organism>
<dbReference type="PROSITE" id="PS50157">
    <property type="entry name" value="ZINC_FINGER_C2H2_2"/>
    <property type="match status" value="5"/>
</dbReference>
<dbReference type="EMBL" id="VIIS01000925">
    <property type="protein sequence ID" value="KAF0303616.1"/>
    <property type="molecule type" value="Genomic_DNA"/>
</dbReference>
<keyword evidence="4 9" id="KW-0863">Zinc-finger</keyword>
<feature type="region of interest" description="Disordered" evidence="10">
    <location>
        <begin position="131"/>
        <end position="159"/>
    </location>
</feature>
<comment type="caution">
    <text evidence="12">The sequence shown here is derived from an EMBL/GenBank/DDBJ whole genome shotgun (WGS) entry which is preliminary data.</text>
</comment>
<dbReference type="Pfam" id="PF00096">
    <property type="entry name" value="zf-C2H2"/>
    <property type="match status" value="3"/>
</dbReference>
<dbReference type="GO" id="GO:0005634">
    <property type="term" value="C:nucleus"/>
    <property type="evidence" value="ECO:0007669"/>
    <property type="project" value="UniProtKB-SubCell"/>
</dbReference>
<evidence type="ECO:0000256" key="6">
    <source>
        <dbReference type="ARBA" id="ARBA00023015"/>
    </source>
</evidence>